<evidence type="ECO:0000256" key="2">
    <source>
        <dbReference type="ARBA" id="ARBA00023015"/>
    </source>
</evidence>
<dbReference type="InterPro" id="IPR000847">
    <property type="entry name" value="LysR_HTH_N"/>
</dbReference>
<sequence>MAFDLRHLRCFLAVADEGHFGRAAAKLAMTQPPLSVAIRQLEDTVGVRLIDRSSRGVQITAAGEALVPQARALLAAAAEAVLTARHVGQGARGRLRVGFVGSLLFAGLPQWLALFQEAHPGIEVALVELNSQEQLDAMGRGELDVGFVLARRVPSVLQAVTVHEAPFVACLPAGHPAASSKRLSLERLRDDPFVLFSRQVSPDYHARIIDACAEAGFDPKVRHELRHWLSVVAVVSQGMGVAIVPAPLAQSGMAGVVFRPLSGARVTSILQCVWPVGPVRSPAVLGLLNVVFSAAAPDALARIAGA</sequence>
<accession>A0ABT7N930</accession>
<reference evidence="6" key="1">
    <citation type="submission" date="2023-06" db="EMBL/GenBank/DDBJ databases">
        <authorList>
            <person name="Jiang Y."/>
            <person name="Liu Q."/>
        </authorList>
    </citation>
    <scope>NUCLEOTIDE SEQUENCE</scope>
    <source>
        <strain evidence="6">CGMCC 1.12089</strain>
    </source>
</reference>
<keyword evidence="2" id="KW-0805">Transcription regulation</keyword>
<dbReference type="Gene3D" id="3.40.190.10">
    <property type="entry name" value="Periplasmic binding protein-like II"/>
    <property type="match status" value="2"/>
</dbReference>
<name>A0ABT7N930_9BURK</name>
<proteinExistence type="inferred from homology"/>
<evidence type="ECO:0000313" key="7">
    <source>
        <dbReference type="Proteomes" id="UP001174908"/>
    </source>
</evidence>
<comment type="similarity">
    <text evidence="1">Belongs to the LysR transcriptional regulatory family.</text>
</comment>
<dbReference type="Pfam" id="PF00126">
    <property type="entry name" value="HTH_1"/>
    <property type="match status" value="1"/>
</dbReference>
<dbReference type="Proteomes" id="UP001174908">
    <property type="component" value="Unassembled WGS sequence"/>
</dbReference>
<comment type="caution">
    <text evidence="6">The sequence shown here is derived from an EMBL/GenBank/DDBJ whole genome shotgun (WGS) entry which is preliminary data.</text>
</comment>
<keyword evidence="3" id="KW-0238">DNA-binding</keyword>
<organism evidence="6 7">
    <name type="scientific">Variovorax dokdonensis</name>
    <dbReference type="NCBI Taxonomy" id="344883"/>
    <lineage>
        <taxon>Bacteria</taxon>
        <taxon>Pseudomonadati</taxon>
        <taxon>Pseudomonadota</taxon>
        <taxon>Betaproteobacteria</taxon>
        <taxon>Burkholderiales</taxon>
        <taxon>Comamonadaceae</taxon>
        <taxon>Variovorax</taxon>
    </lineage>
</organism>
<feature type="domain" description="HTH lysR-type" evidence="5">
    <location>
        <begin position="3"/>
        <end position="60"/>
    </location>
</feature>
<keyword evidence="4" id="KW-0804">Transcription</keyword>
<dbReference type="InterPro" id="IPR036390">
    <property type="entry name" value="WH_DNA-bd_sf"/>
</dbReference>
<dbReference type="PANTHER" id="PTHR30346:SF0">
    <property type="entry name" value="HCA OPERON TRANSCRIPTIONAL ACTIVATOR HCAR"/>
    <property type="match status" value="1"/>
</dbReference>
<dbReference type="PROSITE" id="PS50931">
    <property type="entry name" value="HTH_LYSR"/>
    <property type="match status" value="1"/>
</dbReference>
<dbReference type="SUPFAM" id="SSF53850">
    <property type="entry name" value="Periplasmic binding protein-like II"/>
    <property type="match status" value="1"/>
</dbReference>
<evidence type="ECO:0000256" key="1">
    <source>
        <dbReference type="ARBA" id="ARBA00009437"/>
    </source>
</evidence>
<evidence type="ECO:0000256" key="4">
    <source>
        <dbReference type="ARBA" id="ARBA00023163"/>
    </source>
</evidence>
<dbReference type="PANTHER" id="PTHR30346">
    <property type="entry name" value="TRANSCRIPTIONAL DUAL REGULATOR HCAR-RELATED"/>
    <property type="match status" value="1"/>
</dbReference>
<gene>
    <name evidence="6" type="ORF">QTH91_08165</name>
</gene>
<dbReference type="SUPFAM" id="SSF46785">
    <property type="entry name" value="Winged helix' DNA-binding domain"/>
    <property type="match status" value="1"/>
</dbReference>
<evidence type="ECO:0000313" key="6">
    <source>
        <dbReference type="EMBL" id="MDM0044449.1"/>
    </source>
</evidence>
<dbReference type="Gene3D" id="1.10.10.10">
    <property type="entry name" value="Winged helix-like DNA-binding domain superfamily/Winged helix DNA-binding domain"/>
    <property type="match status" value="1"/>
</dbReference>
<dbReference type="PRINTS" id="PR00039">
    <property type="entry name" value="HTHLYSR"/>
</dbReference>
<dbReference type="InterPro" id="IPR005119">
    <property type="entry name" value="LysR_subst-bd"/>
</dbReference>
<keyword evidence="7" id="KW-1185">Reference proteome</keyword>
<dbReference type="InterPro" id="IPR036388">
    <property type="entry name" value="WH-like_DNA-bd_sf"/>
</dbReference>
<dbReference type="Pfam" id="PF03466">
    <property type="entry name" value="LysR_substrate"/>
    <property type="match status" value="1"/>
</dbReference>
<evidence type="ECO:0000259" key="5">
    <source>
        <dbReference type="PROSITE" id="PS50931"/>
    </source>
</evidence>
<dbReference type="RefSeq" id="WP_286659487.1">
    <property type="nucleotide sequence ID" value="NZ_JASZYV010000001.1"/>
</dbReference>
<dbReference type="EMBL" id="JASZYV010000001">
    <property type="protein sequence ID" value="MDM0044449.1"/>
    <property type="molecule type" value="Genomic_DNA"/>
</dbReference>
<evidence type="ECO:0000256" key="3">
    <source>
        <dbReference type="ARBA" id="ARBA00023125"/>
    </source>
</evidence>
<protein>
    <submittedName>
        <fullName evidence="6">LysR family transcriptional regulator</fullName>
    </submittedName>
</protein>